<evidence type="ECO:0000256" key="6">
    <source>
        <dbReference type="ARBA" id="ARBA00046308"/>
    </source>
</evidence>
<protein>
    <recommendedName>
        <fullName evidence="3">acylglycerol lipase</fullName>
        <ecNumber evidence="3">3.1.1.23</ecNumber>
    </recommendedName>
</protein>
<dbReference type="Pfam" id="PF00561">
    <property type="entry name" value="Abhydrolase_1"/>
    <property type="match status" value="2"/>
</dbReference>
<proteinExistence type="inferred from homology"/>
<comment type="caution">
    <text evidence="10">The sequence shown here is derived from an EMBL/GenBank/DDBJ whole genome shotgun (WGS) entry which is preliminary data.</text>
</comment>
<dbReference type="InterPro" id="IPR029058">
    <property type="entry name" value="AB_hydrolase_fold"/>
</dbReference>
<comment type="catalytic activity">
    <reaction evidence="1">
        <text>Hydrolyzes glycerol monoesters of long-chain fatty acids.</text>
        <dbReference type="EC" id="3.1.1.23"/>
    </reaction>
</comment>
<comment type="function">
    <text evidence="8">Lipase that preferentially hydrolysis medium-chain saturated monoacylglycerols including 2-arachidonoylglycerol. Through 2-arachidonoylglycerol degradation may regulate endocannabinoid signaling pathways. Also has a lysophosphatidyl lipase activity with a preference for lysophosphatidylglycerol among other lysophospholipids. Also able to degrade bis(monoacylglycero)phosphate (BMP) and constitutes the major enzyme for BMP catabolism. BMP, also known as lysobisphosphatidic acid, is enriched in late endosomes and lysosomes and plays a key role in the formation of intraluminal vesicles and in lipid sorting.</text>
</comment>
<evidence type="ECO:0000256" key="5">
    <source>
        <dbReference type="ARBA" id="ARBA00037874"/>
    </source>
</evidence>
<sequence length="453" mass="50958">MSTVTKTKRLKMGVKVKYLNNEGYQFSYFTRGEPGSQPSVLMLHGFSLNKDMWLNTIEFWKEGIRMGEHLTKEQPQSLCSKCLFQFVQCAGLNHKPFHLVGMSMGGMVAGVYAALYPAHISSLALFCPAGVRYLTDSEFFAQLRELIFSKGSVENTVIPVTEEQLENFVKLCLYHPIFLKIQVKTKRLSLGVKVKYLNSEDYRFRYFTRGKPGSQPSVLMLHGFSLNKDMWLNTIEVGLPFILGWVMLAWPWVFPKDLHLVCLDLPGHGGTTRLLGESHTALAQAKRIHQFQKEGIRVGEYLMKEQPQSLCSQCLFQFVQCAGLNHNPFHLVGISMGGMVAGIYATLYPAHVFSLALLCPAGFLDLTSSESRYSLHDNMRKIKAPTQIIWGKDDKVFDSSGAGILAAAIPNSQVHLLEKCGHFITLERPRTSARLLLEFYKSVCDSAKQKKVA</sequence>
<feature type="non-terminal residue" evidence="10">
    <location>
        <position position="1"/>
    </location>
</feature>
<dbReference type="PANTHER" id="PTHR43798">
    <property type="entry name" value="MONOACYLGLYCEROL LIPASE"/>
    <property type="match status" value="1"/>
</dbReference>
<gene>
    <name evidence="10" type="primary">ABHD6</name>
    <name evidence="10" type="ORF">L345_08614</name>
</gene>
<dbReference type="GO" id="GO:0047372">
    <property type="term" value="F:monoacylglycerol lipase activity"/>
    <property type="evidence" value="ECO:0007669"/>
    <property type="project" value="UniProtKB-EC"/>
</dbReference>
<dbReference type="InterPro" id="IPR050266">
    <property type="entry name" value="AB_hydrolase_sf"/>
</dbReference>
<dbReference type="EC" id="3.1.1.23" evidence="3"/>
<dbReference type="PANTHER" id="PTHR43798:SF5">
    <property type="entry name" value="MONOACYLGLYCEROL LIPASE ABHD6"/>
    <property type="match status" value="1"/>
</dbReference>
<evidence type="ECO:0000256" key="7">
    <source>
        <dbReference type="ARBA" id="ARBA00047662"/>
    </source>
</evidence>
<evidence type="ECO:0000256" key="8">
    <source>
        <dbReference type="ARBA" id="ARBA00049568"/>
    </source>
</evidence>
<feature type="domain" description="AB hydrolase-1" evidence="9">
    <location>
        <begin position="216"/>
        <end position="381"/>
    </location>
</feature>
<comment type="catalytic activity">
    <reaction evidence="7">
        <text>1-dodecanoylglycerol + H2O = dodecanoate + glycerol + H(+)</text>
        <dbReference type="Rhea" id="RHEA:44316"/>
        <dbReference type="ChEBI" id="CHEBI:15377"/>
        <dbReference type="ChEBI" id="CHEBI:15378"/>
        <dbReference type="ChEBI" id="CHEBI:17754"/>
        <dbReference type="ChEBI" id="CHEBI:18262"/>
        <dbReference type="ChEBI" id="CHEBI:75539"/>
    </reaction>
</comment>
<dbReference type="OrthoDB" id="6431331at2759"/>
<dbReference type="GO" id="GO:0046464">
    <property type="term" value="P:acylglycerol catabolic process"/>
    <property type="evidence" value="ECO:0007669"/>
    <property type="project" value="TreeGrafter"/>
</dbReference>
<name>V8NTL5_OPHHA</name>
<keyword evidence="11" id="KW-1185">Reference proteome</keyword>
<evidence type="ECO:0000256" key="3">
    <source>
        <dbReference type="ARBA" id="ARBA00013254"/>
    </source>
</evidence>
<evidence type="ECO:0000256" key="2">
    <source>
        <dbReference type="ARBA" id="ARBA00008645"/>
    </source>
</evidence>
<organism evidence="10 11">
    <name type="scientific">Ophiophagus hannah</name>
    <name type="common">King cobra</name>
    <name type="synonym">Naja hannah</name>
    <dbReference type="NCBI Taxonomy" id="8665"/>
    <lineage>
        <taxon>Eukaryota</taxon>
        <taxon>Metazoa</taxon>
        <taxon>Chordata</taxon>
        <taxon>Craniata</taxon>
        <taxon>Vertebrata</taxon>
        <taxon>Euteleostomi</taxon>
        <taxon>Lepidosauria</taxon>
        <taxon>Squamata</taxon>
        <taxon>Bifurcata</taxon>
        <taxon>Unidentata</taxon>
        <taxon>Episquamata</taxon>
        <taxon>Toxicofera</taxon>
        <taxon>Serpentes</taxon>
        <taxon>Colubroidea</taxon>
        <taxon>Elapidae</taxon>
        <taxon>Elapinae</taxon>
        <taxon>Ophiophagus</taxon>
    </lineage>
</organism>
<dbReference type="Proteomes" id="UP000018936">
    <property type="component" value="Unassembled WGS sequence"/>
</dbReference>
<dbReference type="GO" id="GO:0031902">
    <property type="term" value="C:late endosome membrane"/>
    <property type="evidence" value="ECO:0007669"/>
    <property type="project" value="UniProtKB-SubCell"/>
</dbReference>
<comment type="subcellular location">
    <subcellularLocation>
        <location evidence="4">Late endosome membrane</location>
        <topology evidence="4">Single-pass type II membrane protein</topology>
    </subcellularLocation>
    <subcellularLocation>
        <location evidence="5">Lysosome membrane</location>
        <topology evidence="5">Single-pass type II membrane protein</topology>
    </subcellularLocation>
    <subcellularLocation>
        <location evidence="6">Mitochondrion membrane</location>
        <topology evidence="6">Single-pass type II membrane protein</topology>
    </subcellularLocation>
</comment>
<evidence type="ECO:0000313" key="11">
    <source>
        <dbReference type="Proteomes" id="UP000018936"/>
    </source>
</evidence>
<dbReference type="EMBL" id="AZIM01001838">
    <property type="protein sequence ID" value="ETE65609.1"/>
    <property type="molecule type" value="Genomic_DNA"/>
</dbReference>
<evidence type="ECO:0000256" key="1">
    <source>
        <dbReference type="ARBA" id="ARBA00001613"/>
    </source>
</evidence>
<evidence type="ECO:0000259" key="9">
    <source>
        <dbReference type="Pfam" id="PF00561"/>
    </source>
</evidence>
<evidence type="ECO:0000256" key="4">
    <source>
        <dbReference type="ARBA" id="ARBA00037797"/>
    </source>
</evidence>
<dbReference type="GO" id="GO:0032281">
    <property type="term" value="C:AMPA glutamate receptor complex"/>
    <property type="evidence" value="ECO:0007669"/>
    <property type="project" value="TreeGrafter"/>
</dbReference>
<dbReference type="InterPro" id="IPR000073">
    <property type="entry name" value="AB_hydrolase_1"/>
</dbReference>
<dbReference type="GO" id="GO:0031966">
    <property type="term" value="C:mitochondrial membrane"/>
    <property type="evidence" value="ECO:0007669"/>
    <property type="project" value="UniProtKB-SubCell"/>
</dbReference>
<dbReference type="AlphaFoldDB" id="V8NTL5"/>
<dbReference type="SUPFAM" id="SSF53474">
    <property type="entry name" value="alpha/beta-Hydrolases"/>
    <property type="match status" value="2"/>
</dbReference>
<dbReference type="GO" id="GO:0005765">
    <property type="term" value="C:lysosomal membrane"/>
    <property type="evidence" value="ECO:0007669"/>
    <property type="project" value="UniProtKB-SubCell"/>
</dbReference>
<dbReference type="Gene3D" id="3.40.50.1820">
    <property type="entry name" value="alpha/beta hydrolase"/>
    <property type="match status" value="3"/>
</dbReference>
<reference evidence="10 11" key="1">
    <citation type="journal article" date="2013" name="Proc. Natl. Acad. Sci. U.S.A.">
        <title>The king cobra genome reveals dynamic gene evolution and adaptation in the snake venom system.</title>
        <authorList>
            <person name="Vonk F.J."/>
            <person name="Casewell N.R."/>
            <person name="Henkel C.V."/>
            <person name="Heimberg A.M."/>
            <person name="Jansen H.J."/>
            <person name="McCleary R.J."/>
            <person name="Kerkkamp H.M."/>
            <person name="Vos R.A."/>
            <person name="Guerreiro I."/>
            <person name="Calvete J.J."/>
            <person name="Wuster W."/>
            <person name="Woods A.E."/>
            <person name="Logan J.M."/>
            <person name="Harrison R.A."/>
            <person name="Castoe T.A."/>
            <person name="de Koning A.P."/>
            <person name="Pollock D.D."/>
            <person name="Yandell M."/>
            <person name="Calderon D."/>
            <person name="Renjifo C."/>
            <person name="Currier R.B."/>
            <person name="Salgado D."/>
            <person name="Pla D."/>
            <person name="Sanz L."/>
            <person name="Hyder A.S."/>
            <person name="Ribeiro J.M."/>
            <person name="Arntzen J.W."/>
            <person name="van den Thillart G.E."/>
            <person name="Boetzer M."/>
            <person name="Pirovano W."/>
            <person name="Dirks R.P."/>
            <person name="Spaink H.P."/>
            <person name="Duboule D."/>
            <person name="McGlinn E."/>
            <person name="Kini R.M."/>
            <person name="Richardson M.K."/>
        </authorList>
    </citation>
    <scope>NUCLEOTIDE SEQUENCE</scope>
    <source>
        <tissue evidence="10">Blood</tissue>
    </source>
</reference>
<accession>V8NTL5</accession>
<comment type="similarity">
    <text evidence="2">Belongs to the AB hydrolase superfamily.</text>
</comment>
<feature type="domain" description="AB hydrolase-1" evidence="9">
    <location>
        <begin position="89"/>
        <end position="134"/>
    </location>
</feature>
<evidence type="ECO:0000313" key="10">
    <source>
        <dbReference type="EMBL" id="ETE65609.1"/>
    </source>
</evidence>